<dbReference type="PANTHER" id="PTHR43343">
    <property type="entry name" value="PEPTIDASE S12"/>
    <property type="match status" value="1"/>
</dbReference>
<feature type="active site" description="Charge relay system" evidence="8">
    <location>
        <position position="137"/>
    </location>
</feature>
<proteinExistence type="predicted"/>
<dbReference type="EMBL" id="MH908871">
    <property type="protein sequence ID" value="AYM52338.1"/>
    <property type="molecule type" value="Genomic_DNA"/>
</dbReference>
<evidence type="ECO:0000256" key="4">
    <source>
        <dbReference type="ARBA" id="ARBA00022737"/>
    </source>
</evidence>
<dbReference type="GO" id="GO:0042597">
    <property type="term" value="C:periplasmic space"/>
    <property type="evidence" value="ECO:0007669"/>
    <property type="project" value="UniProtKB-SubCell"/>
</dbReference>
<dbReference type="AlphaFoldDB" id="A0A3S7UU81"/>
<dbReference type="InterPro" id="IPR036034">
    <property type="entry name" value="PDZ_sf"/>
</dbReference>
<protein>
    <submittedName>
        <fullName evidence="12">Serine protease HtrA/DegQ/DegS family protein</fullName>
    </submittedName>
</protein>
<evidence type="ECO:0000256" key="2">
    <source>
        <dbReference type="ARBA" id="ARBA00022670"/>
    </source>
</evidence>
<feature type="binding site" evidence="9">
    <location>
        <position position="167"/>
    </location>
    <ligand>
        <name>substrate</name>
    </ligand>
</feature>
<feature type="binding site" evidence="9">
    <location>
        <begin position="241"/>
        <end position="243"/>
    </location>
    <ligand>
        <name>substrate</name>
    </ligand>
</feature>
<evidence type="ECO:0000313" key="12">
    <source>
        <dbReference type="EMBL" id="AYM52338.1"/>
    </source>
</evidence>
<evidence type="ECO:0000256" key="6">
    <source>
        <dbReference type="ARBA" id="ARBA00022801"/>
    </source>
</evidence>
<keyword evidence="7" id="KW-0720">Serine protease</keyword>
<evidence type="ECO:0000256" key="10">
    <source>
        <dbReference type="SAM" id="MobiDB-lite"/>
    </source>
</evidence>
<dbReference type="InterPro" id="IPR001940">
    <property type="entry name" value="Peptidase_S1C"/>
</dbReference>
<dbReference type="SUPFAM" id="SSF50156">
    <property type="entry name" value="PDZ domain-like"/>
    <property type="match status" value="2"/>
</dbReference>
<organism evidence="12">
    <name type="scientific">Hyalangium minutum</name>
    <dbReference type="NCBI Taxonomy" id="394096"/>
    <lineage>
        <taxon>Bacteria</taxon>
        <taxon>Pseudomonadati</taxon>
        <taxon>Myxococcota</taxon>
        <taxon>Myxococcia</taxon>
        <taxon>Myxococcales</taxon>
        <taxon>Cystobacterineae</taxon>
        <taxon>Archangiaceae</taxon>
        <taxon>Hyalangium</taxon>
    </lineage>
</organism>
<dbReference type="SUPFAM" id="SSF50494">
    <property type="entry name" value="Trypsin-like serine proteases"/>
    <property type="match status" value="1"/>
</dbReference>
<keyword evidence="3" id="KW-0732">Signal</keyword>
<sequence length="497" mass="51880">MKETHVSRVLGLLLAGGVALAGCDKGLPAAPPLGAFEATPPSSKPAPVTGTATLQLAPQLLPSVAALTDSVRAAVVNVEVTSRVQGPQGPHGQEDPFGEGLPWPWRQPFSEPREPVLRGAGSGFIIDPSGTVLTNNHVVEGAIDIRVKIMDGRQFDAKVLGTDPLTDVAVLQLQGKDVKELPVVRLGDSEAVRVGDWVLAIGNPFGLSSSVSLGILSAKARDIQAGPYDDFLQTDAAINPGNSGGPLFNMKGEVIGINTAIVGDGAGIGFAVPSNLVKALVPQLEKEGTITRGWLGVGVQDLNAALAEAMNLPVREGAIVLNVDEGSPAARAGLELDDTIVALDGKPITSAGALTRTVALMPPGTEVTLTLYRKGQRQERKLTLDTRPDLEGVSPRRSPQEQEDPHHRIGLGLSDVAPQLQARGFPSGALLTQVVPGSVAERAGLMPGMVVLEAANKPVRSATELARILREARPGSSVLLRIEFQGVRALRALTIPE</sequence>
<feature type="compositionally biased region" description="Basic and acidic residues" evidence="10">
    <location>
        <begin position="398"/>
        <end position="407"/>
    </location>
</feature>
<comment type="subcellular location">
    <subcellularLocation>
        <location evidence="1">Periplasm</location>
    </subcellularLocation>
</comment>
<feature type="region of interest" description="Disordered" evidence="10">
    <location>
        <begin position="378"/>
        <end position="408"/>
    </location>
</feature>
<dbReference type="PRINTS" id="PR00834">
    <property type="entry name" value="PROTEASES2C"/>
</dbReference>
<evidence type="ECO:0000256" key="1">
    <source>
        <dbReference type="ARBA" id="ARBA00004418"/>
    </source>
</evidence>
<feature type="active site" description="Charge relay system" evidence="8">
    <location>
        <position position="167"/>
    </location>
</feature>
<dbReference type="PROSITE" id="PS50106">
    <property type="entry name" value="PDZ"/>
    <property type="match status" value="1"/>
</dbReference>
<keyword evidence="4" id="KW-0677">Repeat</keyword>
<dbReference type="PANTHER" id="PTHR43343:SF3">
    <property type="entry name" value="PROTEASE DO-LIKE 8, CHLOROPLASTIC"/>
    <property type="match status" value="1"/>
</dbReference>
<dbReference type="GO" id="GO:0004252">
    <property type="term" value="F:serine-type endopeptidase activity"/>
    <property type="evidence" value="ECO:0007669"/>
    <property type="project" value="InterPro"/>
</dbReference>
<reference evidence="12" key="1">
    <citation type="journal article" date="2018" name="J. Ind. Microbiol. Biotechnol.">
        <title>Genome mining reveals uncommon alkylpyrones as type III PKS products from myxobacteria.</title>
        <authorList>
            <person name="Hug J.J."/>
            <person name="Panter F."/>
            <person name="Krug D."/>
            <person name="Muller R."/>
        </authorList>
    </citation>
    <scope>NUCLEOTIDE SEQUENCE</scope>
    <source>
        <strain evidence="12">MCy4189</strain>
    </source>
</reference>
<dbReference type="Gene3D" id="2.30.42.10">
    <property type="match status" value="2"/>
</dbReference>
<dbReference type="GO" id="GO:0006508">
    <property type="term" value="P:proteolysis"/>
    <property type="evidence" value="ECO:0007669"/>
    <property type="project" value="UniProtKB-KW"/>
</dbReference>
<keyword evidence="5" id="KW-0574">Periplasm</keyword>
<dbReference type="InterPro" id="IPR001478">
    <property type="entry name" value="PDZ"/>
</dbReference>
<evidence type="ECO:0000256" key="5">
    <source>
        <dbReference type="ARBA" id="ARBA00022764"/>
    </source>
</evidence>
<evidence type="ECO:0000256" key="3">
    <source>
        <dbReference type="ARBA" id="ARBA00022729"/>
    </source>
</evidence>
<dbReference type="InterPro" id="IPR011782">
    <property type="entry name" value="Pept_S1C_Do"/>
</dbReference>
<dbReference type="NCBIfam" id="TIGR02037">
    <property type="entry name" value="degP_htrA_DO"/>
    <property type="match status" value="1"/>
</dbReference>
<feature type="compositionally biased region" description="Basic and acidic residues" evidence="10">
    <location>
        <begin position="378"/>
        <end position="390"/>
    </location>
</feature>
<dbReference type="Pfam" id="PF17820">
    <property type="entry name" value="PDZ_6"/>
    <property type="match status" value="1"/>
</dbReference>
<dbReference type="SMART" id="SM00228">
    <property type="entry name" value="PDZ"/>
    <property type="match status" value="2"/>
</dbReference>
<dbReference type="PROSITE" id="PS51257">
    <property type="entry name" value="PROKAR_LIPOPROTEIN"/>
    <property type="match status" value="1"/>
</dbReference>
<dbReference type="Pfam" id="PF13180">
    <property type="entry name" value="PDZ_2"/>
    <property type="match status" value="1"/>
</dbReference>
<keyword evidence="2 12" id="KW-0645">Protease</keyword>
<evidence type="ECO:0000259" key="11">
    <source>
        <dbReference type="PROSITE" id="PS50106"/>
    </source>
</evidence>
<name>A0A3S7UU81_9BACT</name>
<dbReference type="InterPro" id="IPR051201">
    <property type="entry name" value="Chloro_Bact_Ser_Proteases"/>
</dbReference>
<dbReference type="InterPro" id="IPR009003">
    <property type="entry name" value="Peptidase_S1_PA"/>
</dbReference>
<feature type="active site" description="Charge relay system" evidence="8">
    <location>
        <position position="243"/>
    </location>
</feature>
<dbReference type="InterPro" id="IPR041489">
    <property type="entry name" value="PDZ_6"/>
</dbReference>
<feature type="binding site" evidence="9">
    <location>
        <position position="137"/>
    </location>
    <ligand>
        <name>substrate</name>
    </ligand>
</feature>
<evidence type="ECO:0000256" key="8">
    <source>
        <dbReference type="PIRSR" id="PIRSR611782-1"/>
    </source>
</evidence>
<dbReference type="CDD" id="cd10839">
    <property type="entry name" value="cpPDZ1_DegP-like"/>
    <property type="match status" value="1"/>
</dbReference>
<accession>A0A3S7UU81</accession>
<dbReference type="Gene3D" id="2.40.10.120">
    <property type="match status" value="1"/>
</dbReference>
<feature type="domain" description="PDZ" evidence="11">
    <location>
        <begin position="281"/>
        <end position="375"/>
    </location>
</feature>
<dbReference type="Pfam" id="PF13365">
    <property type="entry name" value="Trypsin_2"/>
    <property type="match status" value="1"/>
</dbReference>
<evidence type="ECO:0000256" key="9">
    <source>
        <dbReference type="PIRSR" id="PIRSR611782-2"/>
    </source>
</evidence>
<keyword evidence="6" id="KW-0378">Hydrolase</keyword>
<evidence type="ECO:0000256" key="7">
    <source>
        <dbReference type="ARBA" id="ARBA00022825"/>
    </source>
</evidence>